<reference evidence="1 2" key="1">
    <citation type="submission" date="2018-01" db="EMBL/GenBank/DDBJ databases">
        <title>A novel member of the phylum Bacteroidetes isolated from glacier ice.</title>
        <authorList>
            <person name="Liu Q."/>
            <person name="Xin Y.-H."/>
        </authorList>
    </citation>
    <scope>NUCLEOTIDE SEQUENCE [LARGE SCALE GENOMIC DNA]</scope>
    <source>
        <strain evidence="1 2">RB1R16</strain>
    </source>
</reference>
<organism evidence="1 2">
    <name type="scientific">Flavipsychrobacter stenotrophus</name>
    <dbReference type="NCBI Taxonomy" id="2077091"/>
    <lineage>
        <taxon>Bacteria</taxon>
        <taxon>Pseudomonadati</taxon>
        <taxon>Bacteroidota</taxon>
        <taxon>Chitinophagia</taxon>
        <taxon>Chitinophagales</taxon>
        <taxon>Chitinophagaceae</taxon>
        <taxon>Flavipsychrobacter</taxon>
    </lineage>
</organism>
<evidence type="ECO:0000313" key="1">
    <source>
        <dbReference type="EMBL" id="PQJ11258.1"/>
    </source>
</evidence>
<accession>A0A2S7SX20</accession>
<sequence>MKKLFLKLLLISSPILAVLLLYVWKDPFKVLYHYDAYYKKDDSSVVFDYNSDFVSTRTLINNFSKYQYDSYIMGGSRSGYFEMKDWEGHIHDTNTYHFNAIFESLYGVEKKLKYLDKQGKPIKNLLLIIDAKLLSKVSNDPRYTVTKDPITSGESAIRFQLNYVKAFFNYKFLYAYCDWLATGEVKKYMRRQQLLYRTYIKYDVKRNETIQVYANEKIIYGKKNYYQVNKDMFYKRDTTQQYGQPAIGDTQMVMLRNIKAILNKKGTNYKIVISPLYNQIKLAPSDLRILQNIFGAGSVYDFAGINNITNDVHNYYEIYHYRPQAAKQMMDSIYAR</sequence>
<gene>
    <name evidence="1" type="ORF">CJD36_005485</name>
</gene>
<protein>
    <submittedName>
        <fullName evidence="1">Uncharacterized protein</fullName>
    </submittedName>
</protein>
<dbReference type="OrthoDB" id="1339610at2"/>
<comment type="caution">
    <text evidence="1">The sequence shown here is derived from an EMBL/GenBank/DDBJ whole genome shotgun (WGS) entry which is preliminary data.</text>
</comment>
<evidence type="ECO:0000313" key="2">
    <source>
        <dbReference type="Proteomes" id="UP000239872"/>
    </source>
</evidence>
<dbReference type="Proteomes" id="UP000239872">
    <property type="component" value="Unassembled WGS sequence"/>
</dbReference>
<dbReference type="AlphaFoldDB" id="A0A2S7SX20"/>
<dbReference type="EMBL" id="PPSL01000002">
    <property type="protein sequence ID" value="PQJ11258.1"/>
    <property type="molecule type" value="Genomic_DNA"/>
</dbReference>
<keyword evidence="2" id="KW-1185">Reference proteome</keyword>
<dbReference type="RefSeq" id="WP_105038137.1">
    <property type="nucleotide sequence ID" value="NZ_PPSL01000002.1"/>
</dbReference>
<name>A0A2S7SX20_9BACT</name>
<proteinExistence type="predicted"/>